<feature type="compositionally biased region" description="Basic and acidic residues" evidence="9">
    <location>
        <begin position="23"/>
        <end position="35"/>
    </location>
</feature>
<dbReference type="InterPro" id="IPR013783">
    <property type="entry name" value="Ig-like_fold"/>
</dbReference>
<keyword evidence="12" id="KW-1185">Reference proteome</keyword>
<dbReference type="InParanoid" id="L9KST8"/>
<evidence type="ECO:0000256" key="5">
    <source>
        <dbReference type="ARBA" id="ARBA00023319"/>
    </source>
</evidence>
<dbReference type="SMART" id="SM00408">
    <property type="entry name" value="IGc2"/>
    <property type="match status" value="5"/>
</dbReference>
<dbReference type="SUPFAM" id="SSF48726">
    <property type="entry name" value="Immunoglobulin"/>
    <property type="match status" value="6"/>
</dbReference>
<reference evidence="12" key="2">
    <citation type="journal article" date="2013" name="Nat. Commun.">
        <title>Genome of the Chinese tree shrew.</title>
        <authorList>
            <person name="Fan Y."/>
            <person name="Huang Z.Y."/>
            <person name="Cao C.C."/>
            <person name="Chen C.S."/>
            <person name="Chen Y.X."/>
            <person name="Fan D.D."/>
            <person name="He J."/>
            <person name="Hou H.L."/>
            <person name="Hu L."/>
            <person name="Hu X.T."/>
            <person name="Jiang X.T."/>
            <person name="Lai R."/>
            <person name="Lang Y.S."/>
            <person name="Liang B."/>
            <person name="Liao S.G."/>
            <person name="Mu D."/>
            <person name="Ma Y.Y."/>
            <person name="Niu Y.Y."/>
            <person name="Sun X.Q."/>
            <person name="Xia J.Q."/>
            <person name="Xiao J."/>
            <person name="Xiong Z.Q."/>
            <person name="Xu L."/>
            <person name="Yang L."/>
            <person name="Zhang Y."/>
            <person name="Zhao W."/>
            <person name="Zhao X.D."/>
            <person name="Zheng Y.T."/>
            <person name="Zhou J.M."/>
            <person name="Zhu Y.B."/>
            <person name="Zhang G.J."/>
            <person name="Wang J."/>
            <person name="Yao Y.G."/>
        </authorList>
    </citation>
    <scope>NUCLEOTIDE SEQUENCE [LARGE SCALE GENOMIC DNA]</scope>
</reference>
<dbReference type="Pfam" id="PF07679">
    <property type="entry name" value="I-set"/>
    <property type="match status" value="5"/>
</dbReference>
<organism evidence="11 12">
    <name type="scientific">Tupaia chinensis</name>
    <name type="common">Chinese tree shrew</name>
    <name type="synonym">Tupaia belangeri chinensis</name>
    <dbReference type="NCBI Taxonomy" id="246437"/>
    <lineage>
        <taxon>Eukaryota</taxon>
        <taxon>Metazoa</taxon>
        <taxon>Chordata</taxon>
        <taxon>Craniata</taxon>
        <taxon>Vertebrata</taxon>
        <taxon>Euteleostomi</taxon>
        <taxon>Mammalia</taxon>
        <taxon>Eutheria</taxon>
        <taxon>Euarchontoglires</taxon>
        <taxon>Scandentia</taxon>
        <taxon>Tupaiidae</taxon>
        <taxon>Tupaia</taxon>
    </lineage>
</organism>
<evidence type="ECO:0000256" key="1">
    <source>
        <dbReference type="ARBA" id="ARBA00004123"/>
    </source>
</evidence>
<dbReference type="FunFam" id="2.60.40.10:FF:000399">
    <property type="entry name" value="myopalladin isoform X1"/>
    <property type="match status" value="1"/>
</dbReference>
<feature type="region of interest" description="Disordered" evidence="9">
    <location>
        <begin position="898"/>
        <end position="967"/>
    </location>
</feature>
<feature type="domain" description="Ig-like" evidence="10">
    <location>
        <begin position="747"/>
        <end position="843"/>
    </location>
</feature>
<sequence length="1624" mass="178583">MQDDSIEASTSISQLLRESYLAETRHRGNNERSRAEPSSNPFHFGSPSGAAEGGGQDDLPDLSAFLSQEELDESVNLARLAINHDPLEKADEAQARKRLSSDQMKYLSKPSFEPNFCQDNPRSPTSSKESPQEAKRPQYSSETQSKKVFLNKAADFIEELSSLFKAHSSKRIRPRACKNHKSKLESQSKVMQENSASFSDLSERRERSSVPIPIPADTRDNEVNHALEQQEAKRREAEQAASEAAGGDTTPGSSPSSLYYEEPLGQPPRFTQKLRSREVPEGTRVQLDCIVVGIPPPQVSMQDDSIEASTSISQLLRESYLAETRHRGNNERSRAEPSSNPFHFGSPSGAAEGGGQDDLPDLSAFLSQEELDESVNLARLAINHDPLEKADEAQARKRLSSDQMKYLSKPSFEPNFCQDNPRSPTSSKESPQEAKRPQYSSETQSKKVFLNKAADFIEELSSLFKAHSSKRIRPRACKNHKSKLESQSKVMQENSASFSDLSERRERSSVPIPIPADTRDNEVNHALEQQEAKRREAEQAASEAAGGDTTPGSSPSSLYYEEPLGQPPRFTQKLRSREVPEGTRVQLDCIVVGIPPPQVRWYCEGKELENSPDIHIVQAGNLHSLTIAEAFEEDTGRYSCFASNIYGTDSTSAEIYIEGVSSSDSEGDPTKEEMNRIQKPNEVSSPPTTSAAIPPAGPQAQHLVAQPSVSTIQQVQGNTSAVDCVRQCQSPTNYLQGLDGKPIIAAPVFTKMLQNLSASEGQLVVFECRVKGAPSPKVEWYREGTLIEDSPDFRILQKKPRSMAEPEEICTLVIAEVFAEDSGCFTCTASNKYGTVSSIAQLVVRGNEDLSNNGSLHSANSTPNLAVTEQQPSPPNPERPSMEQPTKPKLEGVLVNHNEPRSSSRIGLRVHFNLPEDDRGSEASSEGGVVTTSLTRPNSFQERFNGQAAKIPEPSSPVKEPPPVLAKPKLDSTQLQQLHNQVLLEQQQLQNPSPSSPKEFPFNMSVLNSTALPVVTVPSKQGKAPSSQTFSLARPKHFFPPTNTTAAPVSPSSSPVFTLSSTPQTIQRTVSKESLLVSQPSMQPKSPGGISIQNELPAPGPAEPAPPPPPLTFSIPSGNQFQPRCVSPSPVSPTSRIQNPVAFLSSVLPSLPAIPPTNAMGLPRSAPSLPPQGLMKKNTKPSQPVNDDYIRETKNAVILDLGKKMNFSDVRSNQQEYKISSFEQRLMNEIEFRLERTPVDESDDEIQHDEIPTGKCIAPIFDKRLKHFRVTEGSPVTFTCKIVGIPVPKVYWFKDGKQISKRNEHCKMKREGDGTCSLHIESTTSEDDGNYTIMAANPQVETQVLRRAAEEGAVDVIVNETWRRENQLFWPLDGAEFAHPQSTNRCRSISQVSGLPPPELTWLLNGQPVLPDASHKMLVRETGVHSLLIDPLTQRDAGTYTCVATNKTGQNSFSLELTVVAKEVKKAPVILEKLQNCGVPEGHPVRLECRVIGMPPPVFYWKKDNETIPFTRERISMHQDTTGYVCLLIQPAKNPERGRAQKSDAGWDTLAAKNEAGIVSCTARLDIYAQWHQQIPPPMSVRPGGSRYGSLTSKGLDIFSAFSSMESTMVYSCSSRSVVESDEL</sequence>
<name>L9KST8_TUPCH</name>
<feature type="region of interest" description="Disordered" evidence="9">
    <location>
        <begin position="660"/>
        <end position="698"/>
    </location>
</feature>
<feature type="compositionally biased region" description="Low complexity" evidence="9">
    <location>
        <begin position="1044"/>
        <end position="1063"/>
    </location>
</feature>
<evidence type="ECO:0000256" key="4">
    <source>
        <dbReference type="ARBA" id="ARBA00023242"/>
    </source>
</evidence>
<feature type="domain" description="Ig-like" evidence="10">
    <location>
        <begin position="568"/>
        <end position="658"/>
    </location>
</feature>
<dbReference type="GO" id="GO:0005634">
    <property type="term" value="C:nucleus"/>
    <property type="evidence" value="ECO:0007669"/>
    <property type="project" value="UniProtKB-SubCell"/>
</dbReference>
<evidence type="ECO:0000313" key="11">
    <source>
        <dbReference type="EMBL" id="ELW65753.1"/>
    </source>
</evidence>
<evidence type="ECO:0000256" key="3">
    <source>
        <dbReference type="ARBA" id="ARBA00023157"/>
    </source>
</evidence>
<feature type="compositionally biased region" description="Polar residues" evidence="9">
    <location>
        <begin position="485"/>
        <end position="500"/>
    </location>
</feature>
<feature type="compositionally biased region" description="Polar residues" evidence="9">
    <location>
        <begin position="117"/>
        <end position="129"/>
    </location>
</feature>
<dbReference type="InterPro" id="IPR003599">
    <property type="entry name" value="Ig_sub"/>
</dbReference>
<dbReference type="FunCoup" id="L9KST8">
    <property type="interactions" value="284"/>
</dbReference>
<feature type="compositionally biased region" description="Basic and acidic residues" evidence="9">
    <location>
        <begin position="385"/>
        <end position="395"/>
    </location>
</feature>
<feature type="region of interest" description="Disordered" evidence="9">
    <location>
        <begin position="1044"/>
        <end position="1111"/>
    </location>
</feature>
<feature type="compositionally biased region" description="Basic residues" evidence="9">
    <location>
        <begin position="467"/>
        <end position="481"/>
    </location>
</feature>
<evidence type="ECO:0000256" key="8">
    <source>
        <dbReference type="ARBA" id="ARBA00070767"/>
    </source>
</evidence>
<accession>L9KST8</accession>
<dbReference type="eggNOG" id="ENOG502QSRV">
    <property type="taxonomic scope" value="Eukaryota"/>
</dbReference>
<dbReference type="Gene3D" id="2.60.40.10">
    <property type="entry name" value="Immunoglobulins"/>
    <property type="match status" value="6"/>
</dbReference>
<feature type="compositionally biased region" description="Low complexity" evidence="9">
    <location>
        <begin position="539"/>
        <end position="557"/>
    </location>
</feature>
<feature type="region of interest" description="Disordered" evidence="9">
    <location>
        <begin position="83"/>
        <end position="146"/>
    </location>
</feature>
<keyword evidence="4" id="KW-0539">Nucleus</keyword>
<comment type="function">
    <text evidence="6">Component of the sarcomere that tethers together nebulin (skeletal muscle) and nebulette (cardiac muscle) to alpha-actinin, at the Z lines.</text>
</comment>
<feature type="domain" description="Ig-like" evidence="10">
    <location>
        <begin position="1468"/>
        <end position="1526"/>
    </location>
</feature>
<evidence type="ECO:0000256" key="2">
    <source>
        <dbReference type="ARBA" id="ARBA00023054"/>
    </source>
</evidence>
<dbReference type="Proteomes" id="UP000011518">
    <property type="component" value="Unassembled WGS sequence"/>
</dbReference>
<feature type="region of interest" description="Disordered" evidence="9">
    <location>
        <begin position="323"/>
        <end position="367"/>
    </location>
</feature>
<feature type="domain" description="Ig-like" evidence="10">
    <location>
        <begin position="1259"/>
        <end position="1458"/>
    </location>
</feature>
<feature type="region of interest" description="Disordered" evidence="9">
    <location>
        <begin position="20"/>
        <end position="67"/>
    </location>
</feature>
<feature type="compositionally biased region" description="Polar residues" evidence="9">
    <location>
        <begin position="185"/>
        <end position="200"/>
    </location>
</feature>
<gene>
    <name evidence="11" type="ORF">TREES_T100015932</name>
</gene>
<feature type="region of interest" description="Disordered" evidence="9">
    <location>
        <begin position="167"/>
        <end position="282"/>
    </location>
</feature>
<feature type="compositionally biased region" description="Pro residues" evidence="9">
    <location>
        <begin position="1098"/>
        <end position="1111"/>
    </location>
</feature>
<feature type="region of interest" description="Disordered" evidence="9">
    <location>
        <begin position="467"/>
        <end position="568"/>
    </location>
</feature>
<keyword evidence="2" id="KW-0175">Coiled coil</keyword>
<dbReference type="InterPro" id="IPR003598">
    <property type="entry name" value="Ig_sub2"/>
</dbReference>
<dbReference type="PANTHER" id="PTHR47633">
    <property type="entry name" value="IMMUNOGLOBULIN"/>
    <property type="match status" value="1"/>
</dbReference>
<dbReference type="SMART" id="SM00409">
    <property type="entry name" value="IG"/>
    <property type="match status" value="5"/>
</dbReference>
<reference evidence="12" key="1">
    <citation type="submission" date="2012-07" db="EMBL/GenBank/DDBJ databases">
        <title>Genome of the Chinese tree shrew, a rising model animal genetically related to primates.</title>
        <authorList>
            <person name="Zhang G."/>
            <person name="Fan Y."/>
            <person name="Yao Y."/>
            <person name="Huang Z."/>
        </authorList>
    </citation>
    <scope>NUCLEOTIDE SEQUENCE [LARGE SCALE GENOMIC DNA]</scope>
</reference>
<dbReference type="PROSITE" id="PS50835">
    <property type="entry name" value="IG_LIKE"/>
    <property type="match status" value="4"/>
</dbReference>
<dbReference type="EMBL" id="KB320677">
    <property type="protein sequence ID" value="ELW65753.1"/>
    <property type="molecule type" value="Genomic_DNA"/>
</dbReference>
<comment type="subunit">
    <text evidence="7">Interacts with TTN/titin, NEB, NEBL, ACTN2 and CARP.</text>
</comment>
<feature type="region of interest" description="Disordered" evidence="9">
    <location>
        <begin position="383"/>
        <end position="446"/>
    </location>
</feature>
<feature type="compositionally biased region" description="Basic and acidic residues" evidence="9">
    <location>
        <begin position="517"/>
        <end position="538"/>
    </location>
</feature>
<dbReference type="FunFam" id="2.60.40.10:FF:000032">
    <property type="entry name" value="palladin isoform X1"/>
    <property type="match status" value="3"/>
</dbReference>
<keyword evidence="5" id="KW-0393">Immunoglobulin domain</keyword>
<proteinExistence type="predicted"/>
<evidence type="ECO:0000259" key="10">
    <source>
        <dbReference type="PROSITE" id="PS50835"/>
    </source>
</evidence>
<feature type="compositionally biased region" description="Polar residues" evidence="9">
    <location>
        <begin position="851"/>
        <end position="871"/>
    </location>
</feature>
<dbReference type="InterPro" id="IPR013098">
    <property type="entry name" value="Ig_I-set"/>
</dbReference>
<evidence type="ECO:0000256" key="7">
    <source>
        <dbReference type="ARBA" id="ARBA00065479"/>
    </source>
</evidence>
<feature type="compositionally biased region" description="Low complexity" evidence="9">
    <location>
        <begin position="239"/>
        <end position="257"/>
    </location>
</feature>
<feature type="compositionally biased region" description="Polar residues" evidence="9">
    <location>
        <begin position="417"/>
        <end position="429"/>
    </location>
</feature>
<feature type="compositionally biased region" description="Basic and acidic residues" evidence="9">
    <location>
        <begin position="217"/>
        <end position="238"/>
    </location>
</feature>
<dbReference type="STRING" id="246437.L9KST8"/>
<dbReference type="PANTHER" id="PTHR47633:SF13">
    <property type="entry name" value="MYOPALLADIN"/>
    <property type="match status" value="1"/>
</dbReference>
<feature type="compositionally biased region" description="Polar residues" evidence="9">
    <location>
        <begin position="930"/>
        <end position="944"/>
    </location>
</feature>
<comment type="subcellular location">
    <subcellularLocation>
        <location evidence="1">Nucleus</location>
    </subcellularLocation>
</comment>
<feature type="compositionally biased region" description="Basic residues" evidence="9">
    <location>
        <begin position="167"/>
        <end position="181"/>
    </location>
</feature>
<dbReference type="InterPro" id="IPR007110">
    <property type="entry name" value="Ig-like_dom"/>
</dbReference>
<protein>
    <recommendedName>
        <fullName evidence="8">Myopalladin</fullName>
    </recommendedName>
</protein>
<dbReference type="InterPro" id="IPR036179">
    <property type="entry name" value="Ig-like_dom_sf"/>
</dbReference>
<keyword evidence="3" id="KW-1015">Disulfide bond</keyword>
<feature type="compositionally biased region" description="Low complexity" evidence="9">
    <location>
        <begin position="684"/>
        <end position="694"/>
    </location>
</feature>
<evidence type="ECO:0000313" key="12">
    <source>
        <dbReference type="Proteomes" id="UP000011518"/>
    </source>
</evidence>
<feature type="region of interest" description="Disordered" evidence="9">
    <location>
        <begin position="851"/>
        <end position="886"/>
    </location>
</feature>
<feature type="compositionally biased region" description="Basic and acidic residues" evidence="9">
    <location>
        <begin position="323"/>
        <end position="335"/>
    </location>
</feature>
<feature type="compositionally biased region" description="Basic and acidic residues" evidence="9">
    <location>
        <begin position="85"/>
        <end position="95"/>
    </location>
</feature>
<evidence type="ECO:0000256" key="9">
    <source>
        <dbReference type="SAM" id="MobiDB-lite"/>
    </source>
</evidence>
<dbReference type="FunFam" id="2.60.40.10:FF:000256">
    <property type="entry name" value="myopalladin isoform X1"/>
    <property type="match status" value="1"/>
</dbReference>
<evidence type="ECO:0000256" key="6">
    <source>
        <dbReference type="ARBA" id="ARBA00058480"/>
    </source>
</evidence>